<keyword evidence="2" id="KW-0479">Metal-binding</keyword>
<keyword evidence="1" id="KW-0540">Nuclease</keyword>
<proteinExistence type="predicted"/>
<evidence type="ECO:0000313" key="7">
    <source>
        <dbReference type="EMBL" id="RRJ90407.1"/>
    </source>
</evidence>
<sequence length="263" mass="30959">MKTYKNQIVIGIFLLITQLSFAWGTNGHRIIAEIAERNLTDKAKENIEKIYGKQKLAYWANWPDFIKSNPDFDYASSWHYVNIPGNLNYDSYLKTMNETSEDNMYKRGLILIDELKNDKKLTDLEKQQKLSFLIHIIGDSHQPMHVGRAEDLGGNKITVEWFGKRTNIHSVWDSSLVDFEKYSYTEYCDVLDIKSKEENKKLIEKEYIDWVFETYQLSNNIYNEVQLNDKLGYKYHYLNKENVENQLLKGGLRLAKVLNEIYG</sequence>
<evidence type="ECO:0000256" key="5">
    <source>
        <dbReference type="ARBA" id="ARBA00023157"/>
    </source>
</evidence>
<dbReference type="Pfam" id="PF02265">
    <property type="entry name" value="S1-P1_nuclease"/>
    <property type="match status" value="1"/>
</dbReference>
<organism evidence="7 8">
    <name type="scientific">Paenimyroides tangerinum</name>
    <dbReference type="NCBI Taxonomy" id="2488728"/>
    <lineage>
        <taxon>Bacteria</taxon>
        <taxon>Pseudomonadati</taxon>
        <taxon>Bacteroidota</taxon>
        <taxon>Flavobacteriia</taxon>
        <taxon>Flavobacteriales</taxon>
        <taxon>Flavobacteriaceae</taxon>
        <taxon>Paenimyroides</taxon>
    </lineage>
</organism>
<comment type="caution">
    <text evidence="7">The sequence shown here is derived from an EMBL/GenBank/DDBJ whole genome shotgun (WGS) entry which is preliminary data.</text>
</comment>
<dbReference type="EMBL" id="RQVQ01000017">
    <property type="protein sequence ID" value="RRJ90407.1"/>
    <property type="molecule type" value="Genomic_DNA"/>
</dbReference>
<reference evidence="7 8" key="1">
    <citation type="submission" date="2018-11" db="EMBL/GenBank/DDBJ databases">
        <title>Flavobacterium sp. nov., YIM 102701-2 draft genome.</title>
        <authorList>
            <person name="Li G."/>
            <person name="Jiang Y."/>
        </authorList>
    </citation>
    <scope>NUCLEOTIDE SEQUENCE [LARGE SCALE GENOMIC DNA]</scope>
    <source>
        <strain evidence="7 8">YIM 102701-2</strain>
    </source>
</reference>
<keyword evidence="8" id="KW-1185">Reference proteome</keyword>
<dbReference type="AlphaFoldDB" id="A0A3P3W7U0"/>
<dbReference type="Proteomes" id="UP000275719">
    <property type="component" value="Unassembled WGS sequence"/>
</dbReference>
<evidence type="ECO:0000313" key="8">
    <source>
        <dbReference type="Proteomes" id="UP000275719"/>
    </source>
</evidence>
<evidence type="ECO:0000256" key="3">
    <source>
        <dbReference type="ARBA" id="ARBA00022759"/>
    </source>
</evidence>
<protein>
    <submittedName>
        <fullName evidence="7">S1/P1 Nuclease</fullName>
    </submittedName>
</protein>
<evidence type="ECO:0000256" key="4">
    <source>
        <dbReference type="ARBA" id="ARBA00022801"/>
    </source>
</evidence>
<dbReference type="GO" id="GO:0016788">
    <property type="term" value="F:hydrolase activity, acting on ester bonds"/>
    <property type="evidence" value="ECO:0007669"/>
    <property type="project" value="InterPro"/>
</dbReference>
<evidence type="ECO:0000256" key="2">
    <source>
        <dbReference type="ARBA" id="ARBA00022723"/>
    </source>
</evidence>
<dbReference type="Gene3D" id="1.10.575.10">
    <property type="entry name" value="P1 Nuclease"/>
    <property type="match status" value="1"/>
</dbReference>
<keyword evidence="5" id="KW-1015">Disulfide bond</keyword>
<dbReference type="PANTHER" id="PTHR33146">
    <property type="entry name" value="ENDONUCLEASE 4"/>
    <property type="match status" value="1"/>
</dbReference>
<dbReference type="InterPro" id="IPR003154">
    <property type="entry name" value="S1/P1nuclease"/>
</dbReference>
<keyword evidence="3" id="KW-0255">Endonuclease</keyword>
<dbReference type="GO" id="GO:0006308">
    <property type="term" value="P:DNA catabolic process"/>
    <property type="evidence" value="ECO:0007669"/>
    <property type="project" value="InterPro"/>
</dbReference>
<dbReference type="CDD" id="cd11010">
    <property type="entry name" value="S1-P1_nuclease"/>
    <property type="match status" value="1"/>
</dbReference>
<dbReference type="RefSeq" id="WP_125019092.1">
    <property type="nucleotide sequence ID" value="NZ_RQVQ01000017.1"/>
</dbReference>
<accession>A0A3P3W7U0</accession>
<dbReference type="InterPro" id="IPR008947">
    <property type="entry name" value="PLipase_C/P1_nuclease_dom_sf"/>
</dbReference>
<dbReference type="SUPFAM" id="SSF48537">
    <property type="entry name" value="Phospholipase C/P1 nuclease"/>
    <property type="match status" value="1"/>
</dbReference>
<dbReference type="OrthoDB" id="267579at2"/>
<keyword evidence="4" id="KW-0378">Hydrolase</keyword>
<name>A0A3P3W7U0_9FLAO</name>
<gene>
    <name evidence="7" type="ORF">EG240_09145</name>
</gene>
<evidence type="ECO:0000256" key="6">
    <source>
        <dbReference type="ARBA" id="ARBA00023180"/>
    </source>
</evidence>
<dbReference type="GO" id="GO:0003676">
    <property type="term" value="F:nucleic acid binding"/>
    <property type="evidence" value="ECO:0007669"/>
    <property type="project" value="InterPro"/>
</dbReference>
<evidence type="ECO:0000256" key="1">
    <source>
        <dbReference type="ARBA" id="ARBA00022722"/>
    </source>
</evidence>
<dbReference type="GO" id="GO:0046872">
    <property type="term" value="F:metal ion binding"/>
    <property type="evidence" value="ECO:0007669"/>
    <property type="project" value="UniProtKB-KW"/>
</dbReference>
<dbReference type="GO" id="GO:0004519">
    <property type="term" value="F:endonuclease activity"/>
    <property type="evidence" value="ECO:0007669"/>
    <property type="project" value="UniProtKB-KW"/>
</dbReference>
<keyword evidence="6" id="KW-0325">Glycoprotein</keyword>
<dbReference type="PANTHER" id="PTHR33146:SF26">
    <property type="entry name" value="ENDONUCLEASE 4"/>
    <property type="match status" value="1"/>
</dbReference>